<reference evidence="4" key="1">
    <citation type="journal article" date="2019" name="Int. J. Syst. Evol. Microbiol.">
        <title>The Global Catalogue of Microorganisms (GCM) 10K type strain sequencing project: providing services to taxonomists for standard genome sequencing and annotation.</title>
        <authorList>
            <consortium name="The Broad Institute Genomics Platform"/>
            <consortium name="The Broad Institute Genome Sequencing Center for Infectious Disease"/>
            <person name="Wu L."/>
            <person name="Ma J."/>
        </authorList>
    </citation>
    <scope>NUCLEOTIDE SEQUENCE [LARGE SCALE GENOMIC DNA]</scope>
    <source>
        <strain evidence="4">CGMCC 1.15043</strain>
    </source>
</reference>
<dbReference type="PROSITE" id="PS50966">
    <property type="entry name" value="ZF_SWIM"/>
    <property type="match status" value="1"/>
</dbReference>
<evidence type="ECO:0000313" key="3">
    <source>
        <dbReference type="EMBL" id="GGI43974.1"/>
    </source>
</evidence>
<accession>A0ABQ2BNP0</accession>
<organism evidence="3 4">
    <name type="scientific">Paenibacillus marchantiophytorum</name>
    <dbReference type="NCBI Taxonomy" id="1619310"/>
    <lineage>
        <taxon>Bacteria</taxon>
        <taxon>Bacillati</taxon>
        <taxon>Bacillota</taxon>
        <taxon>Bacilli</taxon>
        <taxon>Bacillales</taxon>
        <taxon>Paenibacillaceae</taxon>
        <taxon>Paenibacillus</taxon>
    </lineage>
</organism>
<proteinExistence type="predicted"/>
<protein>
    <recommendedName>
        <fullName evidence="2">SWIM-type domain-containing protein</fullName>
    </recommendedName>
</protein>
<sequence>MSATPLLNDSQWLKLIEYVAATYNEVTLSRGFTHFKQEQVKQLTLSEGNTVQARVEEADTYQVSVYLDKLSLSQCTCPVQHACKHLAAVLMELADRQGYLASQILSAKQYLKRAAASSDLDAAKQQLPTMDVTGWHRWLNQYTSSIKPSFDQSIYAENLRKSLASITKASVPFTDREYPYWELHQSLFILRKIKELQLQAGPIHYSSSTIYRIAEDLQIWLKNQRDVVGSLENSALLEQTSAYCREQMAEDAGQKYHDFGIYMTFWQHWILPGPEAASLLPAEIAELNKWLDEQPTPSLAAAKAYLLLRMAEGDMAWKALEESPGFQAAPANLFITFLTMLTETQNWELLVDWLHKSSSFFNTRRTRELEIYANMWKTALAHVPESEEQMWRIFEDFLPQSLRVIEQMLYEQEKWKPWLEMQMLFGHDPFHHRVSVLQPIEKANPSLLLPYFHQAVDHYVSLKNRRDYKAATRLLKRLEKVYKKMKKTERWDTYFSGFVERHSRLRALQEELRKGKLLE</sequence>
<dbReference type="RefSeq" id="WP_189006958.1">
    <property type="nucleotide sequence ID" value="NZ_BMHE01000001.1"/>
</dbReference>
<keyword evidence="1" id="KW-0862">Zinc</keyword>
<dbReference type="InterPro" id="IPR007527">
    <property type="entry name" value="Znf_SWIM"/>
</dbReference>
<evidence type="ECO:0000256" key="1">
    <source>
        <dbReference type="PROSITE-ProRule" id="PRU00325"/>
    </source>
</evidence>
<evidence type="ECO:0000259" key="2">
    <source>
        <dbReference type="PROSITE" id="PS50966"/>
    </source>
</evidence>
<keyword evidence="1" id="KW-0479">Metal-binding</keyword>
<feature type="domain" description="SWIM-type" evidence="2">
    <location>
        <begin position="61"/>
        <end position="94"/>
    </location>
</feature>
<keyword evidence="1" id="KW-0863">Zinc-finger</keyword>
<comment type="caution">
    <text evidence="3">The sequence shown here is derived from an EMBL/GenBank/DDBJ whole genome shotgun (WGS) entry which is preliminary data.</text>
</comment>
<keyword evidence="4" id="KW-1185">Reference proteome</keyword>
<dbReference type="Pfam" id="PF04434">
    <property type="entry name" value="SWIM"/>
    <property type="match status" value="1"/>
</dbReference>
<name>A0ABQ2BNP0_9BACL</name>
<dbReference type="EMBL" id="BMHE01000001">
    <property type="protein sequence ID" value="GGI43974.1"/>
    <property type="molecule type" value="Genomic_DNA"/>
</dbReference>
<dbReference type="Proteomes" id="UP000615455">
    <property type="component" value="Unassembled WGS sequence"/>
</dbReference>
<evidence type="ECO:0000313" key="4">
    <source>
        <dbReference type="Proteomes" id="UP000615455"/>
    </source>
</evidence>
<gene>
    <name evidence="3" type="ORF">GCM10008018_04800</name>
</gene>